<dbReference type="InterPro" id="IPR036390">
    <property type="entry name" value="WH_DNA-bd_sf"/>
</dbReference>
<dbReference type="Pfam" id="PF00126">
    <property type="entry name" value="HTH_1"/>
    <property type="match status" value="1"/>
</dbReference>
<evidence type="ECO:0000256" key="2">
    <source>
        <dbReference type="ARBA" id="ARBA00023015"/>
    </source>
</evidence>
<protein>
    <submittedName>
        <fullName evidence="6">LysR family transcriptional regulator</fullName>
    </submittedName>
</protein>
<dbReference type="InterPro" id="IPR000847">
    <property type="entry name" value="LysR_HTH_N"/>
</dbReference>
<dbReference type="SUPFAM" id="SSF46785">
    <property type="entry name" value="Winged helix' DNA-binding domain"/>
    <property type="match status" value="1"/>
</dbReference>
<dbReference type="GO" id="GO:0003677">
    <property type="term" value="F:DNA binding"/>
    <property type="evidence" value="ECO:0007669"/>
    <property type="project" value="UniProtKB-KW"/>
</dbReference>
<dbReference type="OrthoDB" id="9789529at2"/>
<name>A0A512NLP7_9HYPH</name>
<dbReference type="Pfam" id="PF03466">
    <property type="entry name" value="LysR_substrate"/>
    <property type="match status" value="1"/>
</dbReference>
<dbReference type="PANTHER" id="PTHR30579">
    <property type="entry name" value="TRANSCRIPTIONAL REGULATOR"/>
    <property type="match status" value="1"/>
</dbReference>
<evidence type="ECO:0000256" key="3">
    <source>
        <dbReference type="ARBA" id="ARBA00023125"/>
    </source>
</evidence>
<gene>
    <name evidence="6" type="primary">cztR</name>
    <name evidence="6" type="ORF">RSO01_70410</name>
</gene>
<keyword evidence="2" id="KW-0805">Transcription regulation</keyword>
<evidence type="ECO:0000256" key="4">
    <source>
        <dbReference type="ARBA" id="ARBA00023163"/>
    </source>
</evidence>
<dbReference type="RefSeq" id="WP_147155253.1">
    <property type="nucleotide sequence ID" value="NZ_BKAJ01000143.1"/>
</dbReference>
<dbReference type="Gene3D" id="1.10.10.10">
    <property type="entry name" value="Winged helix-like DNA-binding domain superfamily/Winged helix DNA-binding domain"/>
    <property type="match status" value="1"/>
</dbReference>
<dbReference type="EMBL" id="BKAJ01000143">
    <property type="protein sequence ID" value="GEP59875.1"/>
    <property type="molecule type" value="Genomic_DNA"/>
</dbReference>
<evidence type="ECO:0000259" key="5">
    <source>
        <dbReference type="PROSITE" id="PS50931"/>
    </source>
</evidence>
<dbReference type="GO" id="GO:0003700">
    <property type="term" value="F:DNA-binding transcription factor activity"/>
    <property type="evidence" value="ECO:0007669"/>
    <property type="project" value="InterPro"/>
</dbReference>
<evidence type="ECO:0000313" key="6">
    <source>
        <dbReference type="EMBL" id="GEP59875.1"/>
    </source>
</evidence>
<dbReference type="InterPro" id="IPR050176">
    <property type="entry name" value="LTTR"/>
</dbReference>
<dbReference type="FunFam" id="1.10.10.10:FF:000001">
    <property type="entry name" value="LysR family transcriptional regulator"/>
    <property type="match status" value="1"/>
</dbReference>
<organism evidence="6 7">
    <name type="scientific">Reyranella soli</name>
    <dbReference type="NCBI Taxonomy" id="1230389"/>
    <lineage>
        <taxon>Bacteria</taxon>
        <taxon>Pseudomonadati</taxon>
        <taxon>Pseudomonadota</taxon>
        <taxon>Alphaproteobacteria</taxon>
        <taxon>Hyphomicrobiales</taxon>
        <taxon>Reyranellaceae</taxon>
        <taxon>Reyranella</taxon>
    </lineage>
</organism>
<dbReference type="AlphaFoldDB" id="A0A512NLP7"/>
<comment type="similarity">
    <text evidence="1">Belongs to the LysR transcriptional regulatory family.</text>
</comment>
<sequence>MARPQNLDLDLLRTFVAVVDLGGFTRAGEALLRRQSTISLQIMRLEQGLAVRLFDRTRRRVRLTAEGEALLARARDILDLNDRTIASLDGVAIAGRVRLGTPEDFATTHLPQVLARFARAYPAVQLEVTCELTLTLQGRFRQGDFDLVLLKREPERLGRGVRVWREPLVWVAAPQLAVEAAQVLPLVVSPPPCVYRKRATASLDRVRRRWRIAYSCASLAGQHAAVHAGLGVTVLPKDMVPAGLVALERRWHLPRLHDTEIALLSATNLSAPARRLHDHIVRSLEASASA</sequence>
<dbReference type="Proteomes" id="UP000321058">
    <property type="component" value="Unassembled WGS sequence"/>
</dbReference>
<proteinExistence type="inferred from homology"/>
<dbReference type="PROSITE" id="PS50931">
    <property type="entry name" value="HTH_LYSR"/>
    <property type="match status" value="1"/>
</dbReference>
<keyword evidence="7" id="KW-1185">Reference proteome</keyword>
<dbReference type="InterPro" id="IPR036388">
    <property type="entry name" value="WH-like_DNA-bd_sf"/>
</dbReference>
<evidence type="ECO:0000313" key="7">
    <source>
        <dbReference type="Proteomes" id="UP000321058"/>
    </source>
</evidence>
<dbReference type="InterPro" id="IPR005119">
    <property type="entry name" value="LysR_subst-bd"/>
</dbReference>
<evidence type="ECO:0000256" key="1">
    <source>
        <dbReference type="ARBA" id="ARBA00009437"/>
    </source>
</evidence>
<keyword evidence="3" id="KW-0238">DNA-binding</keyword>
<reference evidence="6 7" key="1">
    <citation type="submission" date="2019-07" db="EMBL/GenBank/DDBJ databases">
        <title>Whole genome shotgun sequence of Reyranella soli NBRC 108950.</title>
        <authorList>
            <person name="Hosoyama A."/>
            <person name="Uohara A."/>
            <person name="Ohji S."/>
            <person name="Ichikawa N."/>
        </authorList>
    </citation>
    <scope>NUCLEOTIDE SEQUENCE [LARGE SCALE GENOMIC DNA]</scope>
    <source>
        <strain evidence="6 7">NBRC 108950</strain>
    </source>
</reference>
<dbReference type="SUPFAM" id="SSF53850">
    <property type="entry name" value="Periplasmic binding protein-like II"/>
    <property type="match status" value="1"/>
</dbReference>
<dbReference type="PANTHER" id="PTHR30579:SF7">
    <property type="entry name" value="HTH-TYPE TRANSCRIPTIONAL REGULATOR LRHA-RELATED"/>
    <property type="match status" value="1"/>
</dbReference>
<comment type="caution">
    <text evidence="6">The sequence shown here is derived from an EMBL/GenBank/DDBJ whole genome shotgun (WGS) entry which is preliminary data.</text>
</comment>
<feature type="domain" description="HTH lysR-type" evidence="5">
    <location>
        <begin position="7"/>
        <end position="64"/>
    </location>
</feature>
<dbReference type="Gene3D" id="3.40.190.10">
    <property type="entry name" value="Periplasmic binding protein-like II"/>
    <property type="match status" value="2"/>
</dbReference>
<keyword evidence="4" id="KW-0804">Transcription</keyword>
<accession>A0A512NLP7</accession>